<dbReference type="PANTHER" id="PTHR36452">
    <property type="entry name" value="CHROMOSOME 12, WHOLE GENOME SHOTGUN SEQUENCE"/>
    <property type="match status" value="1"/>
</dbReference>
<sequence length="182" mass="19866">MPTKPNKAASFAASRSSSKRVASHTPSRQSKRAKSTVRRSYAESESDGCAPSDKDLAVQSDYEVDGAADPSSESTADEVNSEQDAKDTRGGSARRAVLPARRKKNEDGDLWRTDAKLQLGTQVIIKKPKAREAGKTPYTDNTIHPNTMLFLRDLAAHNDRQWLKGESFAYTAISRAPIIGNC</sequence>
<proteinExistence type="predicted"/>
<dbReference type="InterPro" id="IPR012808">
    <property type="entry name" value="CHP02453"/>
</dbReference>
<dbReference type="EMBL" id="WVTA01000003">
    <property type="protein sequence ID" value="KAK3215114.1"/>
    <property type="molecule type" value="Genomic_DNA"/>
</dbReference>
<protein>
    <submittedName>
        <fullName evidence="2">Uncharacterized protein</fullName>
    </submittedName>
</protein>
<gene>
    <name evidence="2" type="ORF">GRF29_19g2232800</name>
</gene>
<evidence type="ECO:0000313" key="3">
    <source>
        <dbReference type="Proteomes" id="UP001280581"/>
    </source>
</evidence>
<reference evidence="2 3" key="1">
    <citation type="submission" date="2021-02" db="EMBL/GenBank/DDBJ databases">
        <title>Genome assembly of Pseudopithomyces chartarum.</title>
        <authorList>
            <person name="Jauregui R."/>
            <person name="Singh J."/>
            <person name="Voisey C."/>
        </authorList>
    </citation>
    <scope>NUCLEOTIDE SEQUENCE [LARGE SCALE GENOMIC DNA]</scope>
    <source>
        <strain evidence="2 3">AGR01</strain>
    </source>
</reference>
<evidence type="ECO:0000313" key="2">
    <source>
        <dbReference type="EMBL" id="KAK3215114.1"/>
    </source>
</evidence>
<evidence type="ECO:0000256" key="1">
    <source>
        <dbReference type="SAM" id="MobiDB-lite"/>
    </source>
</evidence>
<accession>A0AAN6M5Q9</accession>
<organism evidence="2 3">
    <name type="scientific">Pseudopithomyces chartarum</name>
    <dbReference type="NCBI Taxonomy" id="1892770"/>
    <lineage>
        <taxon>Eukaryota</taxon>
        <taxon>Fungi</taxon>
        <taxon>Dikarya</taxon>
        <taxon>Ascomycota</taxon>
        <taxon>Pezizomycotina</taxon>
        <taxon>Dothideomycetes</taxon>
        <taxon>Pleosporomycetidae</taxon>
        <taxon>Pleosporales</taxon>
        <taxon>Massarineae</taxon>
        <taxon>Didymosphaeriaceae</taxon>
        <taxon>Pseudopithomyces</taxon>
    </lineage>
</organism>
<keyword evidence="3" id="KW-1185">Reference proteome</keyword>
<dbReference type="AlphaFoldDB" id="A0AAN6M5Q9"/>
<name>A0AAN6M5Q9_9PLEO</name>
<feature type="region of interest" description="Disordered" evidence="1">
    <location>
        <begin position="1"/>
        <end position="107"/>
    </location>
</feature>
<dbReference type="Proteomes" id="UP001280581">
    <property type="component" value="Unassembled WGS sequence"/>
</dbReference>
<dbReference type="PANTHER" id="PTHR36452:SF1">
    <property type="entry name" value="DUF2461 DOMAIN-CONTAINING PROTEIN"/>
    <property type="match status" value="1"/>
</dbReference>
<feature type="compositionally biased region" description="Low complexity" evidence="1">
    <location>
        <begin position="7"/>
        <end position="16"/>
    </location>
</feature>
<comment type="caution">
    <text evidence="2">The sequence shown here is derived from an EMBL/GenBank/DDBJ whole genome shotgun (WGS) entry which is preliminary data.</text>
</comment>